<dbReference type="Proteomes" id="UP000595426">
    <property type="component" value="Chromosome"/>
</dbReference>
<dbReference type="EMBL" id="CP067018">
    <property type="protein sequence ID" value="QQN60920.1"/>
    <property type="molecule type" value="Genomic_DNA"/>
</dbReference>
<reference evidence="2 3" key="1">
    <citation type="submission" date="2020-12" db="EMBL/GenBank/DDBJ databases">
        <title>FDA dAtabase for Regulatory Grade micrObial Sequences (FDA-ARGOS): Supporting development and validation of Infectious Disease Dx tests.</title>
        <authorList>
            <person name="Kerrigan L."/>
            <person name="Long C."/>
            <person name="Tallon L."/>
            <person name="Sadzewicz L."/>
            <person name="Zhao X."/>
            <person name="Boylan J."/>
            <person name="Ott S."/>
            <person name="Bowen H."/>
            <person name="Vavikolanu K."/>
            <person name="Mehta A."/>
            <person name="Aluvathingal J."/>
            <person name="Nadendla S."/>
            <person name="Yan Y."/>
            <person name="Sichtig H."/>
        </authorList>
    </citation>
    <scope>NUCLEOTIDE SEQUENCE [LARGE SCALE GENOMIC DNA]</scope>
    <source>
        <strain evidence="2 3">FDAARGOS_1031</strain>
    </source>
</reference>
<dbReference type="GeneID" id="93135254"/>
<organism evidence="2 3">
    <name type="scientific">Elizabethkingia bruuniana</name>
    <dbReference type="NCBI Taxonomy" id="1756149"/>
    <lineage>
        <taxon>Bacteria</taxon>
        <taxon>Pseudomonadati</taxon>
        <taxon>Bacteroidota</taxon>
        <taxon>Flavobacteriia</taxon>
        <taxon>Flavobacteriales</taxon>
        <taxon>Weeksellaceae</taxon>
        <taxon>Elizabethkingia</taxon>
    </lineage>
</organism>
<evidence type="ECO:0000313" key="2">
    <source>
        <dbReference type="EMBL" id="QQN60920.1"/>
    </source>
</evidence>
<dbReference type="OrthoDB" id="1213982at2"/>
<proteinExistence type="predicted"/>
<keyword evidence="1" id="KW-0472">Membrane</keyword>
<dbReference type="RefSeq" id="WP_034870673.1">
    <property type="nucleotide sequence ID" value="NZ_CBCSDR010000008.1"/>
</dbReference>
<evidence type="ECO:0000313" key="3">
    <source>
        <dbReference type="Proteomes" id="UP000595426"/>
    </source>
</evidence>
<name>A0A7T7V2Y1_9FLAO</name>
<dbReference type="KEGG" id="egm:AYC65_20225"/>
<keyword evidence="1" id="KW-0812">Transmembrane</keyword>
<feature type="transmembrane region" description="Helical" evidence="1">
    <location>
        <begin position="452"/>
        <end position="474"/>
    </location>
</feature>
<protein>
    <recommendedName>
        <fullName evidence="4">Tox-MPTase4 domain-containing protein</fullName>
    </recommendedName>
</protein>
<evidence type="ECO:0000256" key="1">
    <source>
        <dbReference type="SAM" id="Phobius"/>
    </source>
</evidence>
<keyword evidence="3" id="KW-1185">Reference proteome</keyword>
<evidence type="ECO:0008006" key="4">
    <source>
        <dbReference type="Google" id="ProtNLM"/>
    </source>
</evidence>
<gene>
    <name evidence="2" type="ORF">I6H88_10235</name>
</gene>
<accession>A0A7T7V2Y1</accession>
<keyword evidence="1" id="KW-1133">Transmembrane helix</keyword>
<sequence>MNYKEYLEDFDENSKKILLSSLDEIIPVQRLQNKDYGNFQNVMVGNDSPDYRSPFHDYRETPLGYSYLTDDPVSGFPFTGTNNKGENGYEYRAGVLPCENGSQVLESYNSNPREKQSLFLFYEKPDPNKSNFAGDFYIAKMGEYFVSLFKKFPEPLPSSIGGKFFKNITSMEDEAGYLAQLAYTYEHDKIDATLVHQALMREYQVYTGDKRFEEIIGNISSIPADAIGWCAEKLEALKPTEKNYNPEARDYSPLIPIIGGISVSVNITKAADFFENLGNNPFVQGAEAAFSKVWSIVQQAANKVKNASVDHLPDSFKNLIKKITGIVNSIKTFLSEVKDLVTDLAEKGIEFLKILNAFNCGVLNGLVGLVQCILYILEFLLQPTTAFSYTQYLERRDLLEKAEDVIDWVSENAPKFLQGIKDLFKASGDLSLLDLEGMLDKMKEYFGNISRYTIAFYVGVVVFEVLINILLLVFTEGVGNVVKGVTYVQKITNTLKVLIRETVSVVTMGVTDLLAFLSKFMVSFGKACAKGFKGFIKWIEDLLAGAKKGKNIDDVLSDLEKYNTKADPVVELFGPGFNSHPREWSKLIKELIKNKVEIIYKDSEALAYVPGYSKGKPGQIILNKEASFSALLHEFEHFVTDKNAGYLGFEGVYDPNFRTMSEIISYEKEIDFVKKNGNNSEIINRLKINLKEEVDDFSKRIGAPTDKKILEKLDNLLKH</sequence>
<dbReference type="AlphaFoldDB" id="A0A7T7V2Y1"/>